<evidence type="ECO:0000313" key="3">
    <source>
        <dbReference type="Proteomes" id="UP000613030"/>
    </source>
</evidence>
<dbReference type="Proteomes" id="UP000613030">
    <property type="component" value="Unassembled WGS sequence"/>
</dbReference>
<proteinExistence type="predicted"/>
<name>A0ABS1KV79_9BACT</name>
<accession>A0ABS1KV79</accession>
<dbReference type="InterPro" id="IPR016181">
    <property type="entry name" value="Acyl_CoA_acyltransferase"/>
</dbReference>
<dbReference type="Pfam" id="PF14542">
    <property type="entry name" value="Acetyltransf_CG"/>
    <property type="match status" value="1"/>
</dbReference>
<dbReference type="PROSITE" id="PS51729">
    <property type="entry name" value="GNAT_YJDJ"/>
    <property type="match status" value="1"/>
</dbReference>
<dbReference type="RefSeq" id="WP_202012107.1">
    <property type="nucleotide sequence ID" value="NZ_JAERRB010000006.1"/>
</dbReference>
<protein>
    <submittedName>
        <fullName evidence="2">N-acetyltransferase</fullName>
    </submittedName>
</protein>
<evidence type="ECO:0000259" key="1">
    <source>
        <dbReference type="PROSITE" id="PS51729"/>
    </source>
</evidence>
<keyword evidence="3" id="KW-1185">Reference proteome</keyword>
<organism evidence="2 3">
    <name type="scientific">Chryseolinea lacunae</name>
    <dbReference type="NCBI Taxonomy" id="2801331"/>
    <lineage>
        <taxon>Bacteria</taxon>
        <taxon>Pseudomonadati</taxon>
        <taxon>Bacteroidota</taxon>
        <taxon>Cytophagia</taxon>
        <taxon>Cytophagales</taxon>
        <taxon>Fulvivirgaceae</taxon>
        <taxon>Chryseolinea</taxon>
    </lineage>
</organism>
<dbReference type="CDD" id="cd04301">
    <property type="entry name" value="NAT_SF"/>
    <property type="match status" value="1"/>
</dbReference>
<dbReference type="InterPro" id="IPR031165">
    <property type="entry name" value="GNAT_YJDJ"/>
</dbReference>
<dbReference type="PANTHER" id="PTHR31435">
    <property type="entry name" value="PROTEIN NATD1"/>
    <property type="match status" value="1"/>
</dbReference>
<comment type="caution">
    <text evidence="2">The sequence shown here is derived from an EMBL/GenBank/DDBJ whole genome shotgun (WGS) entry which is preliminary data.</text>
</comment>
<sequence>MDDIQLHLNSAGHGAFLLEKDGERLAEMVISVIGKNLTVYHTEVSEKLKGQGVAGKMLALMVDYARTHDLKVIALCPYVLAQFKRHPDQYADIWNQDWHHPS</sequence>
<dbReference type="SUPFAM" id="SSF55729">
    <property type="entry name" value="Acyl-CoA N-acyltransferases (Nat)"/>
    <property type="match status" value="1"/>
</dbReference>
<reference evidence="2 3" key="1">
    <citation type="submission" date="2021-01" db="EMBL/GenBank/DDBJ databases">
        <title>Chryseolinea sp. Jin1 Genome sequencing and assembly.</title>
        <authorList>
            <person name="Kim I."/>
        </authorList>
    </citation>
    <scope>NUCLEOTIDE SEQUENCE [LARGE SCALE GENOMIC DNA]</scope>
    <source>
        <strain evidence="2 3">Jin1</strain>
    </source>
</reference>
<feature type="domain" description="N-acetyltransferase" evidence="1">
    <location>
        <begin position="8"/>
        <end position="95"/>
    </location>
</feature>
<dbReference type="PANTHER" id="PTHR31435:SF10">
    <property type="entry name" value="BSR4717 PROTEIN"/>
    <property type="match status" value="1"/>
</dbReference>
<gene>
    <name evidence="2" type="ORF">JI741_17845</name>
</gene>
<dbReference type="InterPro" id="IPR045057">
    <property type="entry name" value="Gcn5-rel_NAT"/>
</dbReference>
<dbReference type="Gene3D" id="3.40.630.30">
    <property type="match status" value="1"/>
</dbReference>
<dbReference type="EMBL" id="JAERRB010000006">
    <property type="protein sequence ID" value="MBL0743098.1"/>
    <property type="molecule type" value="Genomic_DNA"/>
</dbReference>
<evidence type="ECO:0000313" key="2">
    <source>
        <dbReference type="EMBL" id="MBL0743098.1"/>
    </source>
</evidence>